<proteinExistence type="predicted"/>
<dbReference type="SUPFAM" id="SSF56762">
    <property type="entry name" value="HydB/Nqo4-like"/>
    <property type="match status" value="1"/>
</dbReference>
<dbReference type="GO" id="GO:0048038">
    <property type="term" value="F:quinone binding"/>
    <property type="evidence" value="ECO:0007669"/>
    <property type="project" value="InterPro"/>
</dbReference>
<dbReference type="InterPro" id="IPR029014">
    <property type="entry name" value="NiFe-Hase_large"/>
</dbReference>
<sequence length="139" mass="15516">MYARRRALHQARIRERGGFHRRRGAVDGVQTADLTGVRLRRVPRLLENSPENDHPVSSNVLRTSKPDAGTETTASSKFRRANSGIFIRTDGSNSPVRFTIHCPCFHNLSALPEMVQGEYVVGLLASLDSPHIVRDSVDR</sequence>
<comment type="caution">
    <text evidence="3">The sequence shown here is derived from an EMBL/GenBank/DDBJ whole genome shotgun (WGS) entry which is preliminary data.</text>
</comment>
<dbReference type="GO" id="GO:0051287">
    <property type="term" value="F:NAD binding"/>
    <property type="evidence" value="ECO:0007669"/>
    <property type="project" value="InterPro"/>
</dbReference>
<gene>
    <name evidence="3" type="ORF">GS429_06390</name>
</gene>
<evidence type="ECO:0000313" key="3">
    <source>
        <dbReference type="EMBL" id="MXV61698.1"/>
    </source>
</evidence>
<evidence type="ECO:0000313" key="4">
    <source>
        <dbReference type="Proteomes" id="UP000434101"/>
    </source>
</evidence>
<evidence type="ECO:0000259" key="2">
    <source>
        <dbReference type="Pfam" id="PF00346"/>
    </source>
</evidence>
<evidence type="ECO:0000256" key="1">
    <source>
        <dbReference type="SAM" id="MobiDB-lite"/>
    </source>
</evidence>
<dbReference type="OrthoDB" id="43567at2157"/>
<dbReference type="EMBL" id="WUYX01000023">
    <property type="protein sequence ID" value="MXV61698.1"/>
    <property type="molecule type" value="Genomic_DNA"/>
</dbReference>
<feature type="region of interest" description="Disordered" evidence="1">
    <location>
        <begin position="43"/>
        <end position="76"/>
    </location>
</feature>
<accession>A0A6B0VJJ9</accession>
<name>A0A6B0VJJ9_9EURY</name>
<dbReference type="Gene3D" id="1.10.645.10">
    <property type="entry name" value="Cytochrome-c3 Hydrogenase, chain B"/>
    <property type="match status" value="1"/>
</dbReference>
<dbReference type="AlphaFoldDB" id="A0A6B0VJJ9"/>
<dbReference type="Proteomes" id="UP000434101">
    <property type="component" value="Unassembled WGS sequence"/>
</dbReference>
<dbReference type="InterPro" id="IPR001135">
    <property type="entry name" value="NADH_Q_OxRdtase_suD"/>
</dbReference>
<keyword evidence="4" id="KW-1185">Reference proteome</keyword>
<reference evidence="3 4" key="1">
    <citation type="submission" date="2020-01" db="EMBL/GenBank/DDBJ databases">
        <title>Natronorubrum sp. JWXQ-INN 674 isolated from Inner Mongolia Autonomous Region of China.</title>
        <authorList>
            <person name="Xue Q."/>
        </authorList>
    </citation>
    <scope>NUCLEOTIDE SEQUENCE [LARGE SCALE GENOMIC DNA]</scope>
    <source>
        <strain evidence="3 4">JWXQ-INN-674</strain>
    </source>
</reference>
<organism evidence="3 4">
    <name type="scientific">Natronorubrum halalkaliphilum</name>
    <dbReference type="NCBI Taxonomy" id="2691917"/>
    <lineage>
        <taxon>Archaea</taxon>
        <taxon>Methanobacteriati</taxon>
        <taxon>Methanobacteriota</taxon>
        <taxon>Stenosarchaea group</taxon>
        <taxon>Halobacteria</taxon>
        <taxon>Halobacteriales</taxon>
        <taxon>Natrialbaceae</taxon>
        <taxon>Natronorubrum</taxon>
    </lineage>
</organism>
<protein>
    <recommendedName>
        <fullName evidence="2">NADH-quinone oxidoreductase subunit D domain-containing protein</fullName>
    </recommendedName>
</protein>
<feature type="domain" description="NADH-quinone oxidoreductase subunit D" evidence="2">
    <location>
        <begin position="71"/>
        <end position="139"/>
    </location>
</feature>
<dbReference type="Pfam" id="PF00346">
    <property type="entry name" value="Complex1_49kDa"/>
    <property type="match status" value="1"/>
</dbReference>
<dbReference type="GO" id="GO:0016651">
    <property type="term" value="F:oxidoreductase activity, acting on NAD(P)H"/>
    <property type="evidence" value="ECO:0007669"/>
    <property type="project" value="InterPro"/>
</dbReference>